<dbReference type="Pfam" id="PF03493">
    <property type="entry name" value="BK_channel_a"/>
    <property type="match status" value="1"/>
</dbReference>
<dbReference type="SUPFAM" id="SSF51735">
    <property type="entry name" value="NAD(P)-binding Rossmann-fold domains"/>
    <property type="match status" value="1"/>
</dbReference>
<evidence type="ECO:0000256" key="8">
    <source>
        <dbReference type="ARBA" id="ARBA00022882"/>
    </source>
</evidence>
<feature type="domain" description="RCK N-terminal" evidence="15">
    <location>
        <begin position="29"/>
        <end position="171"/>
    </location>
</feature>
<keyword evidence="6" id="KW-0631">Potassium channel</keyword>
<keyword evidence="3" id="KW-1003">Cell membrane</keyword>
<feature type="region of interest" description="Disordered" evidence="14">
    <location>
        <begin position="753"/>
        <end position="801"/>
    </location>
</feature>
<keyword evidence="5" id="KW-0812">Transmembrane</keyword>
<evidence type="ECO:0000256" key="2">
    <source>
        <dbReference type="ARBA" id="ARBA00022448"/>
    </source>
</evidence>
<evidence type="ECO:0000259" key="15">
    <source>
        <dbReference type="PROSITE" id="PS51201"/>
    </source>
</evidence>
<evidence type="ECO:0000256" key="6">
    <source>
        <dbReference type="ARBA" id="ARBA00022826"/>
    </source>
</evidence>
<evidence type="ECO:0000256" key="13">
    <source>
        <dbReference type="ARBA" id="ARBA00023303"/>
    </source>
</evidence>
<dbReference type="AlphaFoldDB" id="V9K980"/>
<dbReference type="Pfam" id="PF22614">
    <property type="entry name" value="Slo-like_RCK"/>
    <property type="match status" value="2"/>
</dbReference>
<proteinExistence type="evidence at transcript level"/>
<keyword evidence="11" id="KW-0406">Ion transport</keyword>
<dbReference type="PANTHER" id="PTHR10027">
    <property type="entry name" value="CALCIUM-ACTIVATED POTASSIUM CHANNEL ALPHA CHAIN"/>
    <property type="match status" value="1"/>
</dbReference>
<dbReference type="EMBL" id="JW861700">
    <property type="protein sequence ID" value="AFO94217.1"/>
    <property type="molecule type" value="mRNA"/>
</dbReference>
<comment type="subcellular location">
    <subcellularLocation>
        <location evidence="1">Cell membrane</location>
        <topology evidence="1">Multi-pass membrane protein</topology>
    </subcellularLocation>
</comment>
<feature type="domain" description="RCK N-terminal" evidence="15">
    <location>
        <begin position="405"/>
        <end position="549"/>
    </location>
</feature>
<evidence type="ECO:0000256" key="3">
    <source>
        <dbReference type="ARBA" id="ARBA00022475"/>
    </source>
</evidence>
<evidence type="ECO:0000256" key="12">
    <source>
        <dbReference type="ARBA" id="ARBA00023136"/>
    </source>
</evidence>
<dbReference type="PROSITE" id="PS51201">
    <property type="entry name" value="RCK_N"/>
    <property type="match status" value="2"/>
</dbReference>
<evidence type="ECO:0000256" key="9">
    <source>
        <dbReference type="ARBA" id="ARBA00022958"/>
    </source>
</evidence>
<dbReference type="InterPro" id="IPR047871">
    <property type="entry name" value="K_chnl_Slo-like"/>
</dbReference>
<dbReference type="GO" id="GO:0060072">
    <property type="term" value="F:large conductance calcium-activated potassium channel activity"/>
    <property type="evidence" value="ECO:0007669"/>
    <property type="project" value="TreeGrafter"/>
</dbReference>
<dbReference type="InterPro" id="IPR036291">
    <property type="entry name" value="NAD(P)-bd_dom_sf"/>
</dbReference>
<evidence type="ECO:0000256" key="1">
    <source>
        <dbReference type="ARBA" id="ARBA00004651"/>
    </source>
</evidence>
<feature type="compositionally biased region" description="Basic and acidic residues" evidence="14">
    <location>
        <begin position="786"/>
        <end position="801"/>
    </location>
</feature>
<dbReference type="PRINTS" id="PR01449">
    <property type="entry name" value="BKCHANNELA"/>
</dbReference>
<keyword evidence="9" id="KW-0630">Potassium</keyword>
<evidence type="ECO:0000256" key="11">
    <source>
        <dbReference type="ARBA" id="ARBA00023065"/>
    </source>
</evidence>
<name>V9K980_CALMI</name>
<keyword evidence="13" id="KW-0407">Ion channel</keyword>
<keyword evidence="10" id="KW-1133">Transmembrane helix</keyword>
<sequence>MFARYVPEIAALILNRRKYGGSYKSTRGRKHIVVCGHITLESVSNFLKDFLHKDRDDVNVEIVFLHNISPNLELEALFKRHFTQVEFYQGSVLNPHDLARVKIESADACLILTNKYCGDPDAEDASNIMRVISIKNYHPKIRIITQMLQYHNKAHLLNIPSWNWKEGDDAICLAELKLGFIAQSCLAPGLSTMLANLFSMRSYIKIEEDTWQKYYLEGVANEMYTEYLSGAFVGLSFPAVCELCYVKLKLLLIAIEYKSDKRESSILINPGNNVKIQEGTLGFFIASDAKEVKRAFFYCKACHDDITDPKRIKKCGCKRLAVEDEHPSALSPKKKQRNGGMRNSPNGSPKLMRHDPLLIPGNDQIEEMDANVKKYDSTGMFHWCLPKDIEKVILTRSEAAMTVLSGHVVVCIFGDSKSALVGLRNLVMPLRASNFHYHELKHIVFVGALEYLKREWETLHNFPKVTIVAGTPLSRADLRAVNINLCDMCVILSANQNNIDDTSLQDKECILASLNIKSMQFDDSIGVLQANSQGFTPPGMDRASPDNSPVHGIVRQTSITTGANIPIITELVNDSNVQFLDQDDDDDPDTELYLTQPFACGTAFAVSVLDSLMSATYFNDNILTLIRTLVTGGATPELEGLLAEENALRGGYSTPQTLANRDRCRVAQLALYDGPFADLGDGGCYGDLFCKALKTYNMLCFGIYRLRDAHMCTPSPCIKRYVITNPPYEFEMVPTDLIFCLMQFDHNAGQSRVSLSHSSHSSHSSSKKSSSVHSTLPSGNRPSRTKSRESREKQKKEMVYR</sequence>
<dbReference type="FunFam" id="3.40.50.720:FF:000005">
    <property type="entry name" value="calcium-activated potassium channel subunit alpha-1 isoform X6"/>
    <property type="match status" value="1"/>
</dbReference>
<keyword evidence="4" id="KW-0633">Potassium transport</keyword>
<accession>V9K980</accession>
<evidence type="ECO:0000256" key="7">
    <source>
        <dbReference type="ARBA" id="ARBA00022837"/>
    </source>
</evidence>
<keyword evidence="7" id="KW-0106">Calcium</keyword>
<dbReference type="InterPro" id="IPR003929">
    <property type="entry name" value="K_chnl_BK_asu"/>
</dbReference>
<keyword evidence="8" id="KW-0851">Voltage-gated channel</keyword>
<organism evidence="16">
    <name type="scientific">Callorhinchus milii</name>
    <name type="common">Ghost shark</name>
    <dbReference type="NCBI Taxonomy" id="7868"/>
    <lineage>
        <taxon>Eukaryota</taxon>
        <taxon>Metazoa</taxon>
        <taxon>Chordata</taxon>
        <taxon>Craniata</taxon>
        <taxon>Vertebrata</taxon>
        <taxon>Chondrichthyes</taxon>
        <taxon>Holocephali</taxon>
        <taxon>Chimaeriformes</taxon>
        <taxon>Callorhinchidae</taxon>
        <taxon>Callorhinchus</taxon>
    </lineage>
</organism>
<dbReference type="Pfam" id="PF21014">
    <property type="entry name" value="Slowpoke_C"/>
    <property type="match status" value="1"/>
</dbReference>
<feature type="region of interest" description="Disordered" evidence="14">
    <location>
        <begin position="326"/>
        <end position="353"/>
    </location>
</feature>
<dbReference type="PANTHER" id="PTHR10027:SF33">
    <property type="entry name" value="CALCIUM-ACTIVATED POTASSIUM CHANNEL SUBUNIT ALPHA-1-RELATED"/>
    <property type="match status" value="1"/>
</dbReference>
<evidence type="ECO:0000256" key="10">
    <source>
        <dbReference type="ARBA" id="ARBA00022989"/>
    </source>
</evidence>
<evidence type="ECO:0000256" key="5">
    <source>
        <dbReference type="ARBA" id="ARBA00022692"/>
    </source>
</evidence>
<evidence type="ECO:0000256" key="4">
    <source>
        <dbReference type="ARBA" id="ARBA00022538"/>
    </source>
</evidence>
<keyword evidence="12" id="KW-0472">Membrane</keyword>
<dbReference type="GO" id="GO:0045211">
    <property type="term" value="C:postsynaptic membrane"/>
    <property type="evidence" value="ECO:0007669"/>
    <property type="project" value="TreeGrafter"/>
</dbReference>
<dbReference type="InterPro" id="IPR003148">
    <property type="entry name" value="RCK_N"/>
</dbReference>
<dbReference type="InterPro" id="IPR048735">
    <property type="entry name" value="Slowpoke-like_C"/>
</dbReference>
<feature type="compositionally biased region" description="Low complexity" evidence="14">
    <location>
        <begin position="753"/>
        <end position="774"/>
    </location>
</feature>
<protein>
    <submittedName>
        <fullName evidence="16">Potassium large conductance calcium-activated channel, subfamily M, alpha member 1</fullName>
    </submittedName>
</protein>
<dbReference type="GO" id="GO:0034702">
    <property type="term" value="C:monoatomic ion channel complex"/>
    <property type="evidence" value="ECO:0007669"/>
    <property type="project" value="UniProtKB-KW"/>
</dbReference>
<keyword evidence="2" id="KW-0813">Transport</keyword>
<evidence type="ECO:0000256" key="14">
    <source>
        <dbReference type="SAM" id="MobiDB-lite"/>
    </source>
</evidence>
<dbReference type="Gene3D" id="3.40.50.720">
    <property type="entry name" value="NAD(P)-binding Rossmann-like Domain"/>
    <property type="match status" value="2"/>
</dbReference>
<reference evidence="16" key="1">
    <citation type="journal article" date="2014" name="Nature">
        <title>Elephant shark genome provides unique insights into gnathostome evolution.</title>
        <authorList>
            <consortium name="International Elephant Shark Genome Sequencing Consortium"/>
            <person name="Venkatesh B."/>
            <person name="Lee A.P."/>
            <person name="Ravi V."/>
            <person name="Maurya A.K."/>
            <person name="Lian M.M."/>
            <person name="Swann J.B."/>
            <person name="Ohta Y."/>
            <person name="Flajnik M.F."/>
            <person name="Sutoh Y."/>
            <person name="Kasahara M."/>
            <person name="Hoon S."/>
            <person name="Gangu V."/>
            <person name="Roy S.W."/>
            <person name="Irimia M."/>
            <person name="Korzh V."/>
            <person name="Kondrychyn I."/>
            <person name="Lim Z.W."/>
            <person name="Tay B.H."/>
            <person name="Tohari S."/>
            <person name="Kong K.W."/>
            <person name="Ho S."/>
            <person name="Lorente-Galdos B."/>
            <person name="Quilez J."/>
            <person name="Marques-Bonet T."/>
            <person name="Raney B.J."/>
            <person name="Ingham P.W."/>
            <person name="Tay A."/>
            <person name="Hillier L.W."/>
            <person name="Minx P."/>
            <person name="Boehm T."/>
            <person name="Wilson R.K."/>
            <person name="Brenner S."/>
            <person name="Warren W.C."/>
        </authorList>
    </citation>
    <scope>NUCLEOTIDE SEQUENCE</scope>
    <source>
        <tissue evidence="16">Liver</tissue>
    </source>
</reference>
<evidence type="ECO:0000313" key="16">
    <source>
        <dbReference type="EMBL" id="AFO94217.1"/>
    </source>
</evidence>